<comment type="subcellular location">
    <subcellularLocation>
        <location evidence="1">Cytoplasm</location>
    </subcellularLocation>
</comment>
<dbReference type="KEGG" id="acab:QRX50_05300"/>
<evidence type="ECO:0000256" key="2">
    <source>
        <dbReference type="ARBA" id="ARBA00005369"/>
    </source>
</evidence>
<gene>
    <name evidence="12" type="ORF">QRX50_05300</name>
</gene>
<sequence length="391" mass="42501">MATQRLRRRLVKHLVEEDVLHDPKWVEAFRSVPRHVFLPRFFTRVDEGWAAVGRDDPGWLERAYSPDVLVTQLDDDSSLWEKARREGPIEGVPTSSSSMPSIMAIMLEELRVGDGQRVLEIGTGTGYNAALLSHRCGSGSVSTVDVDAGLVAAARGRLQEAGYAPSCEVGDGALGFPAGVMFDRVLCTASVSSVPPAWLEQTVPGGLVVTTLNRPLGAGLVRLVAGSGATGRGRVLARDGRFMPLRAHRRPAPAALPSPASADWRPTQLPIDLVLKPRLKFEFFASLELPGVHPVRELPDGSTDPISSGDPHAGAFALTHPDGSWARFRTSGDTFEIAQGGPRGLWDLAERALVLWNSLGRPERDRFGLTVDGSRQEFWLDEPDGLRWELS</sequence>
<reference evidence="12 13" key="1">
    <citation type="submission" date="2023-06" db="EMBL/GenBank/DDBJ databases">
        <authorList>
            <person name="Oyuntsetseg B."/>
            <person name="Kim S.B."/>
        </authorList>
    </citation>
    <scope>NUCLEOTIDE SEQUENCE [LARGE SCALE GENOMIC DNA]</scope>
    <source>
        <strain evidence="12 13">2-15</strain>
    </source>
</reference>
<dbReference type="InterPro" id="IPR000682">
    <property type="entry name" value="PCMT"/>
</dbReference>
<organism evidence="12 13">
    <name type="scientific">Amycolatopsis carbonis</name>
    <dbReference type="NCBI Taxonomy" id="715471"/>
    <lineage>
        <taxon>Bacteria</taxon>
        <taxon>Bacillati</taxon>
        <taxon>Actinomycetota</taxon>
        <taxon>Actinomycetes</taxon>
        <taxon>Pseudonocardiales</taxon>
        <taxon>Pseudonocardiaceae</taxon>
        <taxon>Amycolatopsis</taxon>
    </lineage>
</organism>
<evidence type="ECO:0000256" key="4">
    <source>
        <dbReference type="ARBA" id="ARBA00013346"/>
    </source>
</evidence>
<dbReference type="SUPFAM" id="SSF53335">
    <property type="entry name" value="S-adenosyl-L-methionine-dependent methyltransferases"/>
    <property type="match status" value="1"/>
</dbReference>
<comment type="similarity">
    <text evidence="2">Belongs to the methyltransferase superfamily. L-isoaspartyl/D-aspartyl protein methyltransferase family.</text>
</comment>
<keyword evidence="6 12" id="KW-0489">Methyltransferase</keyword>
<protein>
    <recommendedName>
        <fullName evidence="4">Protein-L-isoaspartate O-methyltransferase</fullName>
        <ecNumber evidence="3">2.1.1.77</ecNumber>
    </recommendedName>
    <alternativeName>
        <fullName evidence="11">L-isoaspartyl protein carboxyl methyltransferase</fullName>
    </alternativeName>
    <alternativeName>
        <fullName evidence="9">Protein L-isoaspartyl methyltransferase</fullName>
    </alternativeName>
    <alternativeName>
        <fullName evidence="10">Protein-beta-aspartate methyltransferase</fullName>
    </alternativeName>
</protein>
<accession>A0A9Y2IJ33</accession>
<name>A0A9Y2IJ33_9PSEU</name>
<dbReference type="AlphaFoldDB" id="A0A9Y2IJ33"/>
<proteinExistence type="inferred from homology"/>
<keyword evidence="7" id="KW-0808">Transferase</keyword>
<dbReference type="EMBL" id="CP127294">
    <property type="protein sequence ID" value="WIX80206.1"/>
    <property type="molecule type" value="Genomic_DNA"/>
</dbReference>
<dbReference type="Proteomes" id="UP001236014">
    <property type="component" value="Chromosome"/>
</dbReference>
<evidence type="ECO:0000256" key="1">
    <source>
        <dbReference type="ARBA" id="ARBA00004496"/>
    </source>
</evidence>
<dbReference type="EC" id="2.1.1.77" evidence="3"/>
<evidence type="ECO:0000256" key="5">
    <source>
        <dbReference type="ARBA" id="ARBA00022490"/>
    </source>
</evidence>
<dbReference type="PANTHER" id="PTHR11579:SF0">
    <property type="entry name" value="PROTEIN-L-ISOASPARTATE(D-ASPARTATE) O-METHYLTRANSFERASE"/>
    <property type="match status" value="1"/>
</dbReference>
<dbReference type="GO" id="GO:0005737">
    <property type="term" value="C:cytoplasm"/>
    <property type="evidence" value="ECO:0007669"/>
    <property type="project" value="UniProtKB-SubCell"/>
</dbReference>
<evidence type="ECO:0000256" key="6">
    <source>
        <dbReference type="ARBA" id="ARBA00022603"/>
    </source>
</evidence>
<evidence type="ECO:0000256" key="10">
    <source>
        <dbReference type="ARBA" id="ARBA00031323"/>
    </source>
</evidence>
<evidence type="ECO:0000256" key="8">
    <source>
        <dbReference type="ARBA" id="ARBA00022691"/>
    </source>
</evidence>
<dbReference type="PANTHER" id="PTHR11579">
    <property type="entry name" value="PROTEIN-L-ISOASPARTATE O-METHYLTRANSFERASE"/>
    <property type="match status" value="1"/>
</dbReference>
<keyword evidence="8" id="KW-0949">S-adenosyl-L-methionine</keyword>
<evidence type="ECO:0000256" key="7">
    <source>
        <dbReference type="ARBA" id="ARBA00022679"/>
    </source>
</evidence>
<dbReference type="Pfam" id="PF01135">
    <property type="entry name" value="PCMT"/>
    <property type="match status" value="1"/>
</dbReference>
<evidence type="ECO:0000256" key="11">
    <source>
        <dbReference type="ARBA" id="ARBA00031350"/>
    </source>
</evidence>
<dbReference type="GO" id="GO:0032259">
    <property type="term" value="P:methylation"/>
    <property type="evidence" value="ECO:0007669"/>
    <property type="project" value="UniProtKB-KW"/>
</dbReference>
<dbReference type="Gene3D" id="3.40.50.150">
    <property type="entry name" value="Vaccinia Virus protein VP39"/>
    <property type="match status" value="1"/>
</dbReference>
<dbReference type="InterPro" id="IPR029063">
    <property type="entry name" value="SAM-dependent_MTases_sf"/>
</dbReference>
<evidence type="ECO:0000313" key="13">
    <source>
        <dbReference type="Proteomes" id="UP001236014"/>
    </source>
</evidence>
<dbReference type="RefSeq" id="WP_285970842.1">
    <property type="nucleotide sequence ID" value="NZ_CP127294.1"/>
</dbReference>
<evidence type="ECO:0000256" key="3">
    <source>
        <dbReference type="ARBA" id="ARBA00011890"/>
    </source>
</evidence>
<dbReference type="GO" id="GO:0004719">
    <property type="term" value="F:protein-L-isoaspartate (D-aspartate) O-methyltransferase activity"/>
    <property type="evidence" value="ECO:0007669"/>
    <property type="project" value="UniProtKB-EC"/>
</dbReference>
<evidence type="ECO:0000256" key="9">
    <source>
        <dbReference type="ARBA" id="ARBA00030757"/>
    </source>
</evidence>
<keyword evidence="13" id="KW-1185">Reference proteome</keyword>
<keyword evidence="5" id="KW-0963">Cytoplasm</keyword>
<evidence type="ECO:0000313" key="12">
    <source>
        <dbReference type="EMBL" id="WIX80206.1"/>
    </source>
</evidence>
<dbReference type="CDD" id="cd02440">
    <property type="entry name" value="AdoMet_MTases"/>
    <property type="match status" value="1"/>
</dbReference>